<protein>
    <recommendedName>
        <fullName evidence="3">DUF2971 domain-containing protein</fullName>
    </recommendedName>
</protein>
<dbReference type="EMBL" id="JAUSUI010000001">
    <property type="protein sequence ID" value="MDQ0301339.1"/>
    <property type="molecule type" value="Genomic_DNA"/>
</dbReference>
<proteinExistence type="predicted"/>
<organism evidence="1 2">
    <name type="scientific">Ancylobacter polymorphus</name>
    <dbReference type="NCBI Taxonomy" id="223390"/>
    <lineage>
        <taxon>Bacteria</taxon>
        <taxon>Pseudomonadati</taxon>
        <taxon>Pseudomonadota</taxon>
        <taxon>Alphaproteobacteria</taxon>
        <taxon>Hyphomicrobiales</taxon>
        <taxon>Xanthobacteraceae</taxon>
        <taxon>Ancylobacter</taxon>
    </lineage>
</organism>
<name>A0ABU0B6X2_9HYPH</name>
<evidence type="ECO:0000313" key="2">
    <source>
        <dbReference type="Proteomes" id="UP001224682"/>
    </source>
</evidence>
<dbReference type="RefSeq" id="WP_307017604.1">
    <property type="nucleotide sequence ID" value="NZ_JAUSUI010000001.1"/>
</dbReference>
<evidence type="ECO:0000313" key="1">
    <source>
        <dbReference type="EMBL" id="MDQ0301339.1"/>
    </source>
</evidence>
<comment type="caution">
    <text evidence="1">The sequence shown here is derived from an EMBL/GenBank/DDBJ whole genome shotgun (WGS) entry which is preliminary data.</text>
</comment>
<dbReference type="Pfam" id="PF11185">
    <property type="entry name" value="DUF2971"/>
    <property type="match status" value="1"/>
</dbReference>
<accession>A0ABU0B6X2</accession>
<keyword evidence="2" id="KW-1185">Reference proteome</keyword>
<sequence length="322" mass="35616">MIIDSNYMALANVVFGYALSRMAELGKKDLKLAHYTSAENALNIINGDTVWLRNAGVMNDHSEIEHGRDILQAALDLPMLGGRLYALLDQAHFGLAQRIGDHVKRQRKQAREQIFMASLCETAANDRLGRLSMWRAYGGTTSGAALVFNGDVFASAELPLQSFASPVLYGDIDEFAQEFETLINRLDQAPALLSNVTADMAFRAVSSALDFAILSVKHRGFEEEREWRVIHRPFDQASQHVVKTVASIGGTPQLIYQMPLVSRPGMNISGLTLDRLLHRVIIGPSLHPETTWRALVESLRAKGVTSPEARVVISDIPLRQRG</sequence>
<dbReference type="Proteomes" id="UP001224682">
    <property type="component" value="Unassembled WGS sequence"/>
</dbReference>
<dbReference type="InterPro" id="IPR021352">
    <property type="entry name" value="DUF2971"/>
</dbReference>
<gene>
    <name evidence="1" type="ORF">J2S75_000350</name>
</gene>
<reference evidence="1 2" key="1">
    <citation type="submission" date="2023-07" db="EMBL/GenBank/DDBJ databases">
        <title>Genomic Encyclopedia of Type Strains, Phase IV (KMG-IV): sequencing the most valuable type-strain genomes for metagenomic binning, comparative biology and taxonomic classification.</title>
        <authorList>
            <person name="Goeker M."/>
        </authorList>
    </citation>
    <scope>NUCLEOTIDE SEQUENCE [LARGE SCALE GENOMIC DNA]</scope>
    <source>
        <strain evidence="1 2">DSM 2457</strain>
    </source>
</reference>
<evidence type="ECO:0008006" key="3">
    <source>
        <dbReference type="Google" id="ProtNLM"/>
    </source>
</evidence>